<protein>
    <recommendedName>
        <fullName evidence="3">LTD domain-containing protein</fullName>
    </recommendedName>
</protein>
<dbReference type="InterPro" id="IPR005135">
    <property type="entry name" value="Endo/exonuclease/phosphatase"/>
</dbReference>
<dbReference type="AlphaFoldDB" id="A0A917B8D2"/>
<dbReference type="NCBIfam" id="NF033681">
    <property type="entry name" value="ExeM_NucH_DNase"/>
    <property type="match status" value="1"/>
</dbReference>
<gene>
    <name evidence="4" type="ORF">GCM10011519_00820</name>
</gene>
<feature type="signal peptide" evidence="2">
    <location>
        <begin position="1"/>
        <end position="33"/>
    </location>
</feature>
<dbReference type="Gene3D" id="3.60.10.10">
    <property type="entry name" value="Endonuclease/exonuclease/phosphatase"/>
    <property type="match status" value="1"/>
</dbReference>
<dbReference type="InterPro" id="IPR047971">
    <property type="entry name" value="ExeM-like"/>
</dbReference>
<dbReference type="GO" id="GO:0003824">
    <property type="term" value="F:catalytic activity"/>
    <property type="evidence" value="ECO:0007669"/>
    <property type="project" value="InterPro"/>
</dbReference>
<dbReference type="PROSITE" id="PS51841">
    <property type="entry name" value="LTD"/>
    <property type="match status" value="1"/>
</dbReference>
<feature type="region of interest" description="Disordered" evidence="1">
    <location>
        <begin position="170"/>
        <end position="225"/>
    </location>
</feature>
<keyword evidence="5" id="KW-1185">Reference proteome</keyword>
<dbReference type="EMBL" id="BMKQ01000001">
    <property type="protein sequence ID" value="GGF31270.1"/>
    <property type="molecule type" value="Genomic_DNA"/>
</dbReference>
<dbReference type="RefSeq" id="WP_188777211.1">
    <property type="nucleotide sequence ID" value="NZ_BMKQ01000001.1"/>
</dbReference>
<dbReference type="Proteomes" id="UP000649179">
    <property type="component" value="Unassembled WGS sequence"/>
</dbReference>
<dbReference type="CDD" id="cd10283">
    <property type="entry name" value="MnuA_DNase1-like"/>
    <property type="match status" value="1"/>
</dbReference>
<reference evidence="4" key="1">
    <citation type="journal article" date="2014" name="Int. J. Syst. Evol. Microbiol.">
        <title>Complete genome sequence of Corynebacterium casei LMG S-19264T (=DSM 44701T), isolated from a smear-ripened cheese.</title>
        <authorList>
            <consortium name="US DOE Joint Genome Institute (JGI-PGF)"/>
            <person name="Walter F."/>
            <person name="Albersmeier A."/>
            <person name="Kalinowski J."/>
            <person name="Ruckert C."/>
        </authorList>
    </citation>
    <scope>NUCLEOTIDE SEQUENCE</scope>
    <source>
        <strain evidence="4">CGMCC 1.16067</strain>
    </source>
</reference>
<evidence type="ECO:0000256" key="2">
    <source>
        <dbReference type="SAM" id="SignalP"/>
    </source>
</evidence>
<dbReference type="PANTHER" id="PTHR42834:SF1">
    <property type="entry name" value="ENDONUCLEASE_EXONUCLEASE_PHOSPHATASE FAMILY PROTEIN (AFU_ORTHOLOGUE AFUA_3G09210)"/>
    <property type="match status" value="1"/>
</dbReference>
<feature type="chain" id="PRO_5036791826" description="LTD domain-containing protein" evidence="2">
    <location>
        <begin position="34"/>
        <end position="932"/>
    </location>
</feature>
<name>A0A917B8D2_9ACTN</name>
<feature type="compositionally biased region" description="Polar residues" evidence="1">
    <location>
        <begin position="178"/>
        <end position="191"/>
    </location>
</feature>
<evidence type="ECO:0000256" key="1">
    <source>
        <dbReference type="SAM" id="MobiDB-lite"/>
    </source>
</evidence>
<feature type="domain" description="LTD" evidence="3">
    <location>
        <begin position="28"/>
        <end position="166"/>
    </location>
</feature>
<keyword evidence="2" id="KW-0732">Signal</keyword>
<dbReference type="InterPro" id="IPR036691">
    <property type="entry name" value="Endo/exonu/phosph_ase_sf"/>
</dbReference>
<dbReference type="SUPFAM" id="SSF56219">
    <property type="entry name" value="DNase I-like"/>
    <property type="match status" value="1"/>
</dbReference>
<evidence type="ECO:0000313" key="4">
    <source>
        <dbReference type="EMBL" id="GGF31270.1"/>
    </source>
</evidence>
<feature type="compositionally biased region" description="Low complexity" evidence="1">
    <location>
        <begin position="205"/>
        <end position="215"/>
    </location>
</feature>
<reference evidence="4" key="2">
    <citation type="submission" date="2020-09" db="EMBL/GenBank/DDBJ databases">
        <authorList>
            <person name="Sun Q."/>
            <person name="Zhou Y."/>
        </authorList>
    </citation>
    <scope>NUCLEOTIDE SEQUENCE</scope>
    <source>
        <strain evidence="4">CGMCC 1.16067</strain>
    </source>
</reference>
<dbReference type="CDD" id="cd04486">
    <property type="entry name" value="YhcR_OBF_like"/>
    <property type="match status" value="1"/>
</dbReference>
<dbReference type="InterPro" id="IPR001322">
    <property type="entry name" value="Lamin_tail_dom"/>
</dbReference>
<dbReference type="Pfam" id="PF03372">
    <property type="entry name" value="Exo_endo_phos"/>
    <property type="match status" value="1"/>
</dbReference>
<sequence>MPTSRVPVRPVLLPLLALGLAIPAAALASPAEAAGSSGLVISEVYGGGGNTGATYTQDFVELANPTGSAITVDGTSLQYRSSGGSGAPSGLVALSGSVPAHGHYLVALAKGTGGSTALPTPDATGDVAMSATAGTVLLARGTSRIADLPTGSVARDDVIDLVGFGASNTYEKAPATGAGNTAAVSRDTAGTDTDDNSADLSATAPDPQSTGSGTTTPPPGAPTDLTIAQIQGTGAASPFAGRPVRTEGVVTASYPTGGFAGYYLQTPGTGGDLGSSHDASDAVFVYLGGSATASSYPSIGAHVQVTGTVSEFNGLTEISATSSTPLDTPAAAIEPVTGAYPSTDAGRETREGMLTAPGAFTVTDVYTLNNYAEIDLASGSTPLRQPTDVARPGTPEQQAVVADNAARAVTLDDGSSLNYLTTGKDTPLPWITKDRHVRVGAPARFTKPVILDYRNDTWKFQPTSQLTAANDAEVAPATFPDTRTDAPRAVGGDLKIASFNVLNYFTETGEKYVASGHSCSSYKDRTGTPVTVDDCGADGPRGAWGASDLSRQQAKIVSAINALDADVLSLEEIGNSAKFDGPEQRDDALSTLVDALNAAAGSDRWAFVPSPPVDQQPPLASQDVIRTAFIYQKAAVAPVGASHILLGSDAFSNARQPLGQVFVPAGGSSEQQFLAVVNHFKSKGSGSGDDADQGDGQGASNASRVRQAQALVGFVKELQASTGTQRVFLTGDFNAYTEEDPLQVLREAGFTDVGQRFVPDESTYVFGGLVGSLDHVLANDAALGTVQGAHVWNINSVESVAYEYSRHNYNATDFYSADPYRSSDHDPLLVGFSVPSSRTPSEVSAKVAEQEVNRRGRTTVRGTVTSDGHTVRSGTVTISQGDTELARVVLGNGNFRVRVFVTGTGKLPLQVAYSGTDTVAPSSTTVVANKPR</sequence>
<proteinExistence type="predicted"/>
<comment type="caution">
    <text evidence="4">The sequence shown here is derived from an EMBL/GenBank/DDBJ whole genome shotgun (WGS) entry which is preliminary data.</text>
</comment>
<dbReference type="PANTHER" id="PTHR42834">
    <property type="entry name" value="ENDONUCLEASE/EXONUCLEASE/PHOSPHATASE FAMILY PROTEIN (AFU_ORTHOLOGUE AFUA_3G09210)"/>
    <property type="match status" value="1"/>
</dbReference>
<evidence type="ECO:0000259" key="3">
    <source>
        <dbReference type="PROSITE" id="PS51841"/>
    </source>
</evidence>
<accession>A0A917B8D2</accession>
<evidence type="ECO:0000313" key="5">
    <source>
        <dbReference type="Proteomes" id="UP000649179"/>
    </source>
</evidence>
<organism evidence="4 5">
    <name type="scientific">Marmoricola endophyticus</name>
    <dbReference type="NCBI Taxonomy" id="2040280"/>
    <lineage>
        <taxon>Bacteria</taxon>
        <taxon>Bacillati</taxon>
        <taxon>Actinomycetota</taxon>
        <taxon>Actinomycetes</taxon>
        <taxon>Propionibacteriales</taxon>
        <taxon>Nocardioidaceae</taxon>
        <taxon>Marmoricola</taxon>
    </lineage>
</organism>